<proteinExistence type="predicted"/>
<evidence type="ECO:0000313" key="2">
    <source>
        <dbReference type="Proteomes" id="UP001230005"/>
    </source>
</evidence>
<name>A0ABU0A147_9BACI</name>
<dbReference type="Gene3D" id="3.40.630.40">
    <property type="entry name" value="Zn-dependent exopeptidases"/>
    <property type="match status" value="1"/>
</dbReference>
<evidence type="ECO:0000313" key="1">
    <source>
        <dbReference type="EMBL" id="MDQ0256433.1"/>
    </source>
</evidence>
<evidence type="ECO:0008006" key="3">
    <source>
        <dbReference type="Google" id="ProtNLM"/>
    </source>
</evidence>
<keyword evidence="2" id="KW-1185">Reference proteome</keyword>
<protein>
    <recommendedName>
        <fullName evidence="3">N-formylglutamate amidohydrolase</fullName>
    </recommendedName>
</protein>
<reference evidence="1 2" key="1">
    <citation type="submission" date="2023-07" db="EMBL/GenBank/DDBJ databases">
        <title>Genomic Encyclopedia of Type Strains, Phase IV (KMG-IV): sequencing the most valuable type-strain genomes for metagenomic binning, comparative biology and taxonomic classification.</title>
        <authorList>
            <person name="Goeker M."/>
        </authorList>
    </citation>
    <scope>NUCLEOTIDE SEQUENCE [LARGE SCALE GENOMIC DNA]</scope>
    <source>
        <strain evidence="1 2">DSM 9768</strain>
    </source>
</reference>
<dbReference type="RefSeq" id="WP_307328540.1">
    <property type="nucleotide sequence ID" value="NZ_JAUSUG010000016.1"/>
</dbReference>
<gene>
    <name evidence="1" type="ORF">J2S74_003853</name>
</gene>
<sequence>MTSLNDIHVYYQIFESQFSANEYHGHLYANKAFDVKWGSIPILISAPHTTKMYRNGRLKDQDDYTGAIALLLQRYTDCYVIYSTRCSEEDPNFVLNGEYKDTIEKIVNLGNIKFMIDLHGASENREFGVDLGTQHGKILKPQVVKRLKNIFSKYHVMNIKENNNFPAMHPGTVSAFCYHQLGVPSVQMEINKRFRKPDVDIRLFISLIKSLKEIIYSLSLEEFN</sequence>
<dbReference type="Proteomes" id="UP001230005">
    <property type="component" value="Unassembled WGS sequence"/>
</dbReference>
<comment type="caution">
    <text evidence="1">The sequence shown here is derived from an EMBL/GenBank/DDBJ whole genome shotgun (WGS) entry which is preliminary data.</text>
</comment>
<accession>A0ABU0A147</accession>
<organism evidence="1 2">
    <name type="scientific">Evansella vedderi</name>
    <dbReference type="NCBI Taxonomy" id="38282"/>
    <lineage>
        <taxon>Bacteria</taxon>
        <taxon>Bacillati</taxon>
        <taxon>Bacillota</taxon>
        <taxon>Bacilli</taxon>
        <taxon>Bacillales</taxon>
        <taxon>Bacillaceae</taxon>
        <taxon>Evansella</taxon>
    </lineage>
</organism>
<dbReference type="SUPFAM" id="SSF53187">
    <property type="entry name" value="Zn-dependent exopeptidases"/>
    <property type="match status" value="1"/>
</dbReference>
<dbReference type="EMBL" id="JAUSUG010000016">
    <property type="protein sequence ID" value="MDQ0256433.1"/>
    <property type="molecule type" value="Genomic_DNA"/>
</dbReference>